<evidence type="ECO:0000313" key="2">
    <source>
        <dbReference type="Proteomes" id="UP001153332"/>
    </source>
</evidence>
<evidence type="ECO:0000313" key="1">
    <source>
        <dbReference type="EMBL" id="KAJ8132654.1"/>
    </source>
</evidence>
<sequence length="1954" mass="214831">MNRPLPEVMCTNGIRPSTVRLDDFNMTVITEAQEWPRSLQRASLNSFGYARANAHAILESASSYLGSIQTSSVPASQQSLKTRVQQVQKLVQAREPDNLDTLAYTLTECRSHFTNRQALVAQIREDGKVKFVESDIMAPNISYSSQKEFAFVFTGQGAQYPNMGKSTAYPKPGWTLEQTIIEDSDPSQIHSVARSQPICTAVQIALVDLLGTWGVHPASVVGHSSGEIAAAYAARLIDAKSAILVAYFRGYALAQLKRKGAMLAAGLSAPDASKIIQDMPPDKEVCIACVNAPESVTLSGPLEEFRKSQSFYKRRAGSLYEELISQYLDNCSLHDEPDSIKMFSSVDFMEDEPDIYEGLGLGSAGYWRANLERPVQFNSAVKRLISDKENIHLIEIGPHPALKGPVKQIATLMKCPRLPYSFTLSRDRDADISMKILAGTIFVYGHNLSWQGVHPGQRPKSKLLQNLPPYPWDYSQGLQWQEPRISTEVRNRLHPRHELLGSQQVVGNGINWQWRNTLHLDEVSWLRGHKLESQIVFPAAAYLSVVMEALRRAQPSASTSAAFFEFHNVSFGAALVIQDEGADGKHQVELHTTLSPKKLSATTTSGVWHEFSISSWKAGQATMHSTGTVRFVVQGNSTEPGETIIMEDADDLEEVTDMNPWYRKFEDEGLCFGLHFKSVTGLKARSGLHQCEAICTTRSIPALSDDSKWDRYTFHPATIDACLQSGIMSSTGGDVNALNAYLPVFLRECWIRTTGFGQPVYDVLPIHARSTRTGISTQRFDSTLRDSNGSPVIVLRGVRMSQYISKGGQEPSNSRQPCLRVSWKPDIQNLNSSSEKSLGEYLASYIEGIQDLDLRDDRHAALMTGLIDLAAHKNPQMRVVDLGQDASNLTEKWLSLLNKDTGFQRYGLWTKGRLNDDNAIILDDSSEETFDVVIIPHLSISTDHCRRAPRRLCKIVKPSGIVITHKTEGAVSAFDRAHFSVLEFEEILLAINHSGQALGGISNREAVIIVRSPSPSVNTLANAMRIYLQREAVVATQIVPLDKVGQIQLHKETLRISLLEAENEFLASMDQQDMDLFRIITNSVTNLLWVTGADMLGSKPDADLALCNGFSRALVLEQPSLRFSVIDIGSVEAVGSKTAWVCENIIKALAPSSDIDDKEFIQKNGLLHVSRFIPDYNANSLFCRRLCAPKKAQRQRLRLKEALPSLLSVAKVGVSESIYFQQTNEPPTDPPEGFVDVLVKAVGLNAKDVYAINGRIETPLATTANEVTGLVIATGLDVHNFEKGDRVVIIAPTQFATTVRVPASAAHKMLPNEVFTAMTAPLVAYTTAIYALWERACLRVGESVLIHSGAGAFGIAAISLAMRMGAVVYTTAGSEAKRTWLAQNLGVPRINIFDSRSSSFAAGIQKATEGRGVDVVVNSLVGDLLHASWACIAPFGRFVEIGKKELIEGGSLEMEAFERSATFTAFDLSSLFFHRDRFHRDLLTRLTREALDLYRSGHVKPVPTTEFDVSRISEAYRYFSSRDRVGKVVISLQDDNAHVPVMPPKYASLFDQQKVYLLVGCLGGLGRSLARWMLARGARTFVFLGRSGCDKATAQDLVHRLKTSGASVTVVRGDVSKVNDVAASIAACVATHMPIGGVVQAAMGLQEGLFSSMTTHAWHKAIQPKWAGSRNLYTELKGHDASLDFYLLMSSVSGSVGTATESNYCAANSFLDAFARRLRCDGIPAVSVGLGMVSEVGYLHENPTVETLLLRKGIQPLSEAEFLQVIDLAISESKIQPSSSSENSSTAHILTGLEASGARRLMEQGFDVSYGSMQDPRTAVLRKALAKDGSAQAEKKSTAEGRLSTAIWSKFIPTYARECFASVAHTPTVQLAILKLLSERLSSLVLMPIDQIEVEKPLIKFGMDSMIASELRTWLWISFKVDVPFFDLISPDKTLVALSRYVEERLLALPPATE</sequence>
<comment type="caution">
    <text evidence="1">The sequence shown here is derived from an EMBL/GenBank/DDBJ whole genome shotgun (WGS) entry which is preliminary data.</text>
</comment>
<proteinExistence type="predicted"/>
<dbReference type="Proteomes" id="UP001153332">
    <property type="component" value="Unassembled WGS sequence"/>
</dbReference>
<name>A0ACC2JZC1_9PEZI</name>
<dbReference type="EMBL" id="JAPUUL010000100">
    <property type="protein sequence ID" value="KAJ8132654.1"/>
    <property type="molecule type" value="Genomic_DNA"/>
</dbReference>
<accession>A0ACC2JZC1</accession>
<gene>
    <name evidence="1" type="ORF">O1611_g971</name>
</gene>
<reference evidence="1" key="1">
    <citation type="submission" date="2022-12" db="EMBL/GenBank/DDBJ databases">
        <title>Genome Sequence of Lasiodiplodia mahajangana.</title>
        <authorList>
            <person name="Buettner E."/>
        </authorList>
    </citation>
    <scope>NUCLEOTIDE SEQUENCE</scope>
    <source>
        <strain evidence="1">VT137</strain>
    </source>
</reference>
<organism evidence="1 2">
    <name type="scientific">Lasiodiplodia mahajangana</name>
    <dbReference type="NCBI Taxonomy" id="1108764"/>
    <lineage>
        <taxon>Eukaryota</taxon>
        <taxon>Fungi</taxon>
        <taxon>Dikarya</taxon>
        <taxon>Ascomycota</taxon>
        <taxon>Pezizomycotina</taxon>
        <taxon>Dothideomycetes</taxon>
        <taxon>Dothideomycetes incertae sedis</taxon>
        <taxon>Botryosphaeriales</taxon>
        <taxon>Botryosphaeriaceae</taxon>
        <taxon>Lasiodiplodia</taxon>
    </lineage>
</organism>
<keyword evidence="2" id="KW-1185">Reference proteome</keyword>
<protein>
    <submittedName>
        <fullName evidence="1">Uncharacterized protein</fullName>
    </submittedName>
</protein>